<dbReference type="InterPro" id="IPR023346">
    <property type="entry name" value="Lysozyme-like_dom_sf"/>
</dbReference>
<dbReference type="EMBL" id="LCHM01000080">
    <property type="protein sequence ID" value="KKT34332.1"/>
    <property type="molecule type" value="Genomic_DNA"/>
</dbReference>
<dbReference type="Pfam" id="PF01464">
    <property type="entry name" value="SLT"/>
    <property type="match status" value="1"/>
</dbReference>
<evidence type="ECO:0000256" key="1">
    <source>
        <dbReference type="SAM" id="Phobius"/>
    </source>
</evidence>
<keyword evidence="1" id="KW-0812">Transmembrane</keyword>
<name>A0A0G1IRD0_9BACT</name>
<comment type="caution">
    <text evidence="3">The sequence shown here is derived from an EMBL/GenBank/DDBJ whole genome shotgun (WGS) entry which is preliminary data.</text>
</comment>
<organism evidence="3 4">
    <name type="scientific">Candidatus Gottesmanbacteria bacterium GW2011_GWB1_44_11c</name>
    <dbReference type="NCBI Taxonomy" id="1618447"/>
    <lineage>
        <taxon>Bacteria</taxon>
        <taxon>Candidatus Gottesmaniibacteriota</taxon>
    </lineage>
</organism>
<feature type="transmembrane region" description="Helical" evidence="1">
    <location>
        <begin position="35"/>
        <end position="52"/>
    </location>
</feature>
<evidence type="ECO:0000313" key="4">
    <source>
        <dbReference type="Proteomes" id="UP000034617"/>
    </source>
</evidence>
<protein>
    <recommendedName>
        <fullName evidence="2">Transglycosylase SLT domain-containing protein</fullName>
    </recommendedName>
</protein>
<dbReference type="AlphaFoldDB" id="A0A0G1IRD0"/>
<dbReference type="CDD" id="cd00254">
    <property type="entry name" value="LT-like"/>
    <property type="match status" value="1"/>
</dbReference>
<keyword evidence="1" id="KW-1133">Transmembrane helix</keyword>
<gene>
    <name evidence="3" type="ORF">UW22_C0080G0001</name>
</gene>
<sequence length="254" mass="28586">MSSKLGYEIVELPPHPQGFEIRQIDARPNQLSRRIFLGFLSLSLAGAGLWLLEQKMKAFPRFSLYPEGIGSEDEKTEMSPSLQGDFSPPQEVPFTTIKWRGAPRRASFSQDQWPSVRRWAGLVEKESENQFVGKQSLRAHLASNGFDLNVVLAQMWIESGGNPHARNRTSDATGLMQVMPCDGKAASYGVFSDRPTIEQLLDPKKNIRWGMKILSGNIARSESIPLGFERYYGGTGNSGYWDMTHWLYRQITAS</sequence>
<reference evidence="3 4" key="1">
    <citation type="journal article" date="2015" name="Nature">
        <title>rRNA introns, odd ribosomes, and small enigmatic genomes across a large radiation of phyla.</title>
        <authorList>
            <person name="Brown C.T."/>
            <person name="Hug L.A."/>
            <person name="Thomas B.C."/>
            <person name="Sharon I."/>
            <person name="Castelle C.J."/>
            <person name="Singh A."/>
            <person name="Wilkins M.J."/>
            <person name="Williams K.H."/>
            <person name="Banfield J.F."/>
        </authorList>
    </citation>
    <scope>NUCLEOTIDE SEQUENCE [LARGE SCALE GENOMIC DNA]</scope>
</reference>
<dbReference type="Gene3D" id="1.10.530.10">
    <property type="match status" value="1"/>
</dbReference>
<feature type="domain" description="Transglycosylase SLT" evidence="2">
    <location>
        <begin position="142"/>
        <end position="239"/>
    </location>
</feature>
<proteinExistence type="predicted"/>
<dbReference type="Proteomes" id="UP000034617">
    <property type="component" value="Unassembled WGS sequence"/>
</dbReference>
<evidence type="ECO:0000313" key="3">
    <source>
        <dbReference type="EMBL" id="KKT34332.1"/>
    </source>
</evidence>
<dbReference type="SUPFAM" id="SSF53955">
    <property type="entry name" value="Lysozyme-like"/>
    <property type="match status" value="1"/>
</dbReference>
<evidence type="ECO:0000259" key="2">
    <source>
        <dbReference type="Pfam" id="PF01464"/>
    </source>
</evidence>
<dbReference type="InterPro" id="IPR008258">
    <property type="entry name" value="Transglycosylase_SLT_dom_1"/>
</dbReference>
<keyword evidence="1" id="KW-0472">Membrane</keyword>
<accession>A0A0G1IRD0</accession>